<evidence type="ECO:0000313" key="2">
    <source>
        <dbReference type="Proteomes" id="UP000035932"/>
    </source>
</evidence>
<comment type="caution">
    <text evidence="1">The sequence shown here is derived from an EMBL/GenBank/DDBJ whole genome shotgun (WGS) entry which is preliminary data.</text>
</comment>
<dbReference type="EMBL" id="LFML01000157">
    <property type="protein sequence ID" value="KMO93905.1"/>
    <property type="molecule type" value="Genomic_DNA"/>
</dbReference>
<sequence>MGLQSNGASILARFRELGITAYYSDRTDMSLVAVAVDPLSGPQVTFGGEGLTGRPPSELDPWIDRMADLGHELLFTSNGQPSFRDLGILLHLRPNGDRAYSRPIFLGGRWADMDWDALPIG</sequence>
<name>A0A0J6XD95_9ACTN</name>
<proteinExistence type="predicted"/>
<dbReference type="STRING" id="66430.ACS04_32270"/>
<keyword evidence="2" id="KW-1185">Reference proteome</keyword>
<reference evidence="1 2" key="1">
    <citation type="submission" date="2015-06" db="EMBL/GenBank/DDBJ databases">
        <title>Recapitulation of the evolution of biosynthetic gene clusters reveals hidden chemical diversity on bacterial genomes.</title>
        <authorList>
            <person name="Cruz-Morales P."/>
            <person name="Martinez-Guerrero C."/>
            <person name="Morales-Escalante M.A."/>
            <person name="Yanez-Guerra L.A."/>
            <person name="Kopp J.F."/>
            <person name="Feldmann J."/>
            <person name="Ramos-Aboites H.E."/>
            <person name="Barona-Gomez F."/>
        </authorList>
    </citation>
    <scope>NUCLEOTIDE SEQUENCE [LARGE SCALE GENOMIC DNA]</scope>
    <source>
        <strain evidence="1 2">ATCC 31245</strain>
    </source>
</reference>
<protein>
    <submittedName>
        <fullName evidence="1">Uncharacterized protein</fullName>
    </submittedName>
</protein>
<accession>A0A0J6XD95</accession>
<organism evidence="1 2">
    <name type="scientific">Streptomyces roseus</name>
    <dbReference type="NCBI Taxonomy" id="66430"/>
    <lineage>
        <taxon>Bacteria</taxon>
        <taxon>Bacillati</taxon>
        <taxon>Actinomycetota</taxon>
        <taxon>Actinomycetes</taxon>
        <taxon>Kitasatosporales</taxon>
        <taxon>Streptomycetaceae</taxon>
        <taxon>Streptomyces</taxon>
    </lineage>
</organism>
<evidence type="ECO:0000313" key="1">
    <source>
        <dbReference type="EMBL" id="KMO93905.1"/>
    </source>
</evidence>
<gene>
    <name evidence="1" type="ORF">ACS04_32270</name>
</gene>
<dbReference type="PATRIC" id="fig|66430.4.peg.3013"/>
<dbReference type="AlphaFoldDB" id="A0A0J6XD95"/>
<dbReference type="Proteomes" id="UP000035932">
    <property type="component" value="Unassembled WGS sequence"/>
</dbReference>